<dbReference type="RefSeq" id="WP_109531256.1">
    <property type="nucleotide sequence ID" value="NZ_QEYD01000001.1"/>
</dbReference>
<dbReference type="InterPro" id="IPR013786">
    <property type="entry name" value="AcylCoA_DH/ox_N"/>
</dbReference>
<dbReference type="EMBL" id="QEYD01000001">
    <property type="protein sequence ID" value="PWE31455.1"/>
    <property type="molecule type" value="Genomic_DNA"/>
</dbReference>
<organism evidence="10 11">
    <name type="scientific">Pararhodobacter marinus</name>
    <dbReference type="NCBI Taxonomy" id="2184063"/>
    <lineage>
        <taxon>Bacteria</taxon>
        <taxon>Pseudomonadati</taxon>
        <taxon>Pseudomonadota</taxon>
        <taxon>Alphaproteobacteria</taxon>
        <taxon>Rhodobacterales</taxon>
        <taxon>Paracoccaceae</taxon>
        <taxon>Pararhodobacter</taxon>
    </lineage>
</organism>
<feature type="domain" description="Acyl-CoA dehydrogenase/oxidase C-terminal" evidence="7">
    <location>
        <begin position="238"/>
        <end position="391"/>
    </location>
</feature>
<dbReference type="OrthoDB" id="9775090at2"/>
<dbReference type="AlphaFoldDB" id="A0A2U2CHT7"/>
<dbReference type="PANTHER" id="PTHR43292:SF3">
    <property type="entry name" value="ACYL-COA DEHYDROGENASE FADE29"/>
    <property type="match status" value="1"/>
</dbReference>
<dbReference type="InterPro" id="IPR009075">
    <property type="entry name" value="AcylCo_DH/oxidase_C"/>
</dbReference>
<feature type="domain" description="Acyl-CoA oxidase/dehydrogenase middle" evidence="8">
    <location>
        <begin position="129"/>
        <end position="215"/>
    </location>
</feature>
<dbReference type="Pfam" id="PF02770">
    <property type="entry name" value="Acyl-CoA_dh_M"/>
    <property type="match status" value="1"/>
</dbReference>
<dbReference type="InterPro" id="IPR036250">
    <property type="entry name" value="AcylCo_DH-like_C"/>
</dbReference>
<dbReference type="Gene3D" id="1.20.140.10">
    <property type="entry name" value="Butyryl-CoA Dehydrogenase, subunit A, domain 3"/>
    <property type="match status" value="1"/>
</dbReference>
<evidence type="ECO:0000256" key="6">
    <source>
        <dbReference type="RuleBase" id="RU362125"/>
    </source>
</evidence>
<dbReference type="InterPro" id="IPR006091">
    <property type="entry name" value="Acyl-CoA_Oxase/DH_mid-dom"/>
</dbReference>
<accession>A0A2U2CHT7</accession>
<comment type="cofactor">
    <cofactor evidence="1 6">
        <name>FAD</name>
        <dbReference type="ChEBI" id="CHEBI:57692"/>
    </cofactor>
</comment>
<evidence type="ECO:0000256" key="5">
    <source>
        <dbReference type="ARBA" id="ARBA00023002"/>
    </source>
</evidence>
<dbReference type="Gene3D" id="2.40.110.10">
    <property type="entry name" value="Butyryl-CoA Dehydrogenase, subunit A, domain 2"/>
    <property type="match status" value="1"/>
</dbReference>
<keyword evidence="5 6" id="KW-0560">Oxidoreductase</keyword>
<dbReference type="InterPro" id="IPR037069">
    <property type="entry name" value="AcylCoA_DH/ox_N_sf"/>
</dbReference>
<dbReference type="SUPFAM" id="SSF47203">
    <property type="entry name" value="Acyl-CoA dehydrogenase C-terminal domain-like"/>
    <property type="match status" value="1"/>
</dbReference>
<dbReference type="GO" id="GO:0005886">
    <property type="term" value="C:plasma membrane"/>
    <property type="evidence" value="ECO:0007669"/>
    <property type="project" value="TreeGrafter"/>
</dbReference>
<dbReference type="GeneID" id="94363270"/>
<name>A0A2U2CHT7_9RHOB</name>
<evidence type="ECO:0000256" key="4">
    <source>
        <dbReference type="ARBA" id="ARBA00022827"/>
    </source>
</evidence>
<evidence type="ECO:0000256" key="1">
    <source>
        <dbReference type="ARBA" id="ARBA00001974"/>
    </source>
</evidence>
<evidence type="ECO:0000259" key="9">
    <source>
        <dbReference type="Pfam" id="PF02771"/>
    </source>
</evidence>
<feature type="domain" description="Acyl-CoA dehydrogenase/oxidase N-terminal" evidence="9">
    <location>
        <begin position="10"/>
        <end position="125"/>
    </location>
</feature>
<evidence type="ECO:0000313" key="11">
    <source>
        <dbReference type="Proteomes" id="UP000244940"/>
    </source>
</evidence>
<keyword evidence="4 6" id="KW-0274">FAD</keyword>
<dbReference type="GO" id="GO:0016627">
    <property type="term" value="F:oxidoreductase activity, acting on the CH-CH group of donors"/>
    <property type="evidence" value="ECO:0007669"/>
    <property type="project" value="InterPro"/>
</dbReference>
<protein>
    <submittedName>
        <fullName evidence="10">Pimeloyl-CoA dehydrogenase large subunit</fullName>
    </submittedName>
</protein>
<dbReference type="Pfam" id="PF02771">
    <property type="entry name" value="Acyl-CoA_dh_N"/>
    <property type="match status" value="1"/>
</dbReference>
<comment type="caution">
    <text evidence="10">The sequence shown here is derived from an EMBL/GenBank/DDBJ whole genome shotgun (WGS) entry which is preliminary data.</text>
</comment>
<dbReference type="InterPro" id="IPR046373">
    <property type="entry name" value="Acyl-CoA_Oxase/DH_mid-dom_sf"/>
</dbReference>
<proteinExistence type="inferred from homology"/>
<comment type="similarity">
    <text evidence="2 6">Belongs to the acyl-CoA dehydrogenase family.</text>
</comment>
<dbReference type="SUPFAM" id="SSF56645">
    <property type="entry name" value="Acyl-CoA dehydrogenase NM domain-like"/>
    <property type="match status" value="1"/>
</dbReference>
<evidence type="ECO:0000259" key="7">
    <source>
        <dbReference type="Pfam" id="PF00441"/>
    </source>
</evidence>
<evidence type="ECO:0000259" key="8">
    <source>
        <dbReference type="Pfam" id="PF02770"/>
    </source>
</evidence>
<dbReference type="PANTHER" id="PTHR43292">
    <property type="entry name" value="ACYL-COA DEHYDROGENASE"/>
    <property type="match status" value="1"/>
</dbReference>
<dbReference type="InterPro" id="IPR052161">
    <property type="entry name" value="Mycobact_Acyl-CoA_DH"/>
</dbReference>
<dbReference type="GO" id="GO:0050660">
    <property type="term" value="F:flavin adenine dinucleotide binding"/>
    <property type="evidence" value="ECO:0007669"/>
    <property type="project" value="InterPro"/>
</dbReference>
<dbReference type="Pfam" id="PF00441">
    <property type="entry name" value="Acyl-CoA_dh_1"/>
    <property type="match status" value="1"/>
</dbReference>
<keyword evidence="11" id="KW-1185">Reference proteome</keyword>
<evidence type="ECO:0000313" key="10">
    <source>
        <dbReference type="EMBL" id="PWE31455.1"/>
    </source>
</evidence>
<dbReference type="InterPro" id="IPR009100">
    <property type="entry name" value="AcylCoA_DH/oxidase_NM_dom_sf"/>
</dbReference>
<keyword evidence="3 6" id="KW-0285">Flavoprotein</keyword>
<evidence type="ECO:0000256" key="3">
    <source>
        <dbReference type="ARBA" id="ARBA00022630"/>
    </source>
</evidence>
<gene>
    <name evidence="10" type="ORF">C4N9_00030</name>
</gene>
<reference evidence="10 11" key="1">
    <citation type="submission" date="2018-05" db="EMBL/GenBank/DDBJ databases">
        <title>Pararhodobacter marina sp. nov., isolated from deep-sea water of the Indian Ocean.</title>
        <authorList>
            <person name="Lai Q.Sr."/>
            <person name="Liu X."/>
            <person name="Shao Z."/>
        </authorList>
    </citation>
    <scope>NUCLEOTIDE SEQUENCE [LARGE SCALE GENOMIC DNA]</scope>
    <source>
        <strain evidence="10 11">CIC4N-9</strain>
    </source>
</reference>
<dbReference type="Gene3D" id="1.10.540.10">
    <property type="entry name" value="Acyl-CoA dehydrogenase/oxidase, N-terminal domain"/>
    <property type="match status" value="1"/>
</dbReference>
<dbReference type="Proteomes" id="UP000244940">
    <property type="component" value="Unassembled WGS sequence"/>
</dbReference>
<evidence type="ECO:0000256" key="2">
    <source>
        <dbReference type="ARBA" id="ARBA00009347"/>
    </source>
</evidence>
<sequence>MTRHLDPGFTEADEAFRSELRAFIEAELDPAVRDAVGRGASVTKAQHQAWQRKLAAKGWLAPNWPKEYGGAGWNSVRRFIFDEETALMDTPRGNVPAIDLVGPLICTFGTEEQKARLLPGILSSEDWWCQGFSEPGAGSDLASLRTRGLRDGDDWIVTGTKLWTSHAQNANWMFALVRTSEHPKKQGGISYLVFPMDSPGVSVTPIITLGGVHAVNQVFLDEVRVPGANLIGAEGDAWRMTGYVLGLERLVGAGIGHSQRLLKHLRDVLKTGPLAEDRAFRDRVAALHTDVLALKYTAHRVLAAEMAGEPAGTVVSVLKLKGAAVQQDLAEAIMEAAGPVAAVSPRAEPLDLPADEDALLWTATTYLDRRKLSIYGGSSEIQRNIIARRILKI</sequence>